<reference evidence="8" key="1">
    <citation type="submission" date="2022-12" db="EMBL/GenBank/DDBJ databases">
        <title>Genome assemblies of Blomia tropicalis.</title>
        <authorList>
            <person name="Cui Y."/>
        </authorList>
    </citation>
    <scope>NUCLEOTIDE SEQUENCE</scope>
    <source>
        <tissue evidence="8">Adult mites</tissue>
    </source>
</reference>
<keyword evidence="6" id="KW-0010">Activator</keyword>
<evidence type="ECO:0000256" key="1">
    <source>
        <dbReference type="ARBA" id="ARBA00004123"/>
    </source>
</evidence>
<dbReference type="InterPro" id="IPR019313">
    <property type="entry name" value="Mediator_Med17"/>
</dbReference>
<dbReference type="PANTHER" id="PTHR13114:SF7">
    <property type="entry name" value="MEDIATOR OF RNA POLYMERASE II TRANSCRIPTION SUBUNIT 17"/>
    <property type="match status" value="1"/>
</dbReference>
<comment type="subcellular location">
    <subcellularLocation>
        <location evidence="1 6">Nucleus</location>
    </subcellularLocation>
</comment>
<protein>
    <recommendedName>
        <fullName evidence="6">Mediator of RNA polymerase II transcription subunit 17</fullName>
    </recommendedName>
    <alternativeName>
        <fullName evidence="6">Mediator complex subunit 17</fullName>
    </alternativeName>
</protein>
<feature type="region of interest" description="Disordered" evidence="7">
    <location>
        <begin position="1"/>
        <end position="32"/>
    </location>
</feature>
<dbReference type="PANTHER" id="PTHR13114">
    <property type="entry name" value="MEDIATOR OF RNA POLYMERASE II TRANSCRIPTION SUBUNIT 17"/>
    <property type="match status" value="1"/>
</dbReference>
<dbReference type="GO" id="GO:0003712">
    <property type="term" value="F:transcription coregulator activity"/>
    <property type="evidence" value="ECO:0007669"/>
    <property type="project" value="InterPro"/>
</dbReference>
<dbReference type="EMBL" id="JAPWDV010000001">
    <property type="protein sequence ID" value="KAJ6225418.1"/>
    <property type="molecule type" value="Genomic_DNA"/>
</dbReference>
<keyword evidence="4 6" id="KW-0804">Transcription</keyword>
<evidence type="ECO:0000256" key="7">
    <source>
        <dbReference type="SAM" id="MobiDB-lite"/>
    </source>
</evidence>
<comment type="subunit">
    <text evidence="6">Component of the Mediator complex.</text>
</comment>
<dbReference type="GO" id="GO:0016592">
    <property type="term" value="C:mediator complex"/>
    <property type="evidence" value="ECO:0007669"/>
    <property type="project" value="InterPro"/>
</dbReference>
<dbReference type="GO" id="GO:0006357">
    <property type="term" value="P:regulation of transcription by RNA polymerase II"/>
    <property type="evidence" value="ECO:0007669"/>
    <property type="project" value="InterPro"/>
</dbReference>
<dbReference type="GO" id="GO:0070847">
    <property type="term" value="C:core mediator complex"/>
    <property type="evidence" value="ECO:0007669"/>
    <property type="project" value="TreeGrafter"/>
</dbReference>
<dbReference type="OMA" id="HMSYEPQ"/>
<sequence>MNSSTTTPAGSAVSSAPNLQQQFPSQQQQTPLNVNMEVTDEYMVQEIYPDGTEIYKQPLTMSEDFTRIIQRIDFDKLSTALNDHLDNPQTQSKNLFENDDFEIPEVITNVSSFVNPAQRQPVQFAPNSNASNFESIRSKIMNALTNISVMHDVIKIGKEQDFLVIDRVAKDVTAKQEEKPITVLVAKKKALLQASAIISTAYERLQSEQSQASRNRMDFHSELLAMRQSWRLRKRGSNILGDLSYRSAGSSSQQPGTIEVVRNDNQTPTNPSSLKIIIPKSLEGGNFFAVRTNKDSNFQFSNLFEPLKLHQSNATPSLVEPAWQHKLENIQNMLFNNELFSRLARESVQLKLPIPTIAAGNQIIATLFPGLQLSINFVIQHHPLPTNESVSDPNAVLEHTLHQLLHEIHYRNLHHPLPHPTSATLAINSARYFAGPRAYDKKTLTQLSHNETILEQVIAQGQHSMLRLRTMCLIDSLAIEVQDPLIVPFWNYLNSQTKTSVRIDLYSYGYEGLTGCRTSVMLHIGTRTVKAILRDGRVLNLSFESQELRHLLLNLISQHQIAGVQALAKAMGWKVISMTPLVGVGRQEPISGTASAIVLLSPNGSRILSVKSGPHSGIKVRLSTAPQEFYPNSLVTDQQWEQLNGPFKMVDWQRMAGKTFINKMEFLMACLVAKQ</sequence>
<dbReference type="Proteomes" id="UP001142055">
    <property type="component" value="Chromosome 1"/>
</dbReference>
<evidence type="ECO:0000256" key="2">
    <source>
        <dbReference type="ARBA" id="ARBA00005635"/>
    </source>
</evidence>
<dbReference type="Pfam" id="PF10156">
    <property type="entry name" value="Med17"/>
    <property type="match status" value="1"/>
</dbReference>
<comment type="function">
    <text evidence="6">Component of the Mediator complex, a coactivator involved in the regulated transcription of nearly all RNA polymerase II-dependent genes. Mediator functions as a bridge to convey information from gene-specific regulatory proteins to the basal RNA polymerase II transcription machinery. Mediator is recruited to promoters by direct interactions with regulatory proteins and serves as a scaffold for the assembly of a functional preinitiation complex with RNA polymerase II and the general transcription factors.</text>
</comment>
<evidence type="ECO:0000256" key="4">
    <source>
        <dbReference type="ARBA" id="ARBA00023163"/>
    </source>
</evidence>
<proteinExistence type="inferred from homology"/>
<evidence type="ECO:0000256" key="6">
    <source>
        <dbReference type="RuleBase" id="RU364140"/>
    </source>
</evidence>
<keyword evidence="3 6" id="KW-0805">Transcription regulation</keyword>
<evidence type="ECO:0000313" key="9">
    <source>
        <dbReference type="Proteomes" id="UP001142055"/>
    </source>
</evidence>
<feature type="compositionally biased region" description="Low complexity" evidence="7">
    <location>
        <begin position="20"/>
        <end position="29"/>
    </location>
</feature>
<organism evidence="8 9">
    <name type="scientific">Blomia tropicalis</name>
    <name type="common">Mite</name>
    <dbReference type="NCBI Taxonomy" id="40697"/>
    <lineage>
        <taxon>Eukaryota</taxon>
        <taxon>Metazoa</taxon>
        <taxon>Ecdysozoa</taxon>
        <taxon>Arthropoda</taxon>
        <taxon>Chelicerata</taxon>
        <taxon>Arachnida</taxon>
        <taxon>Acari</taxon>
        <taxon>Acariformes</taxon>
        <taxon>Sarcoptiformes</taxon>
        <taxon>Astigmata</taxon>
        <taxon>Glycyphagoidea</taxon>
        <taxon>Echimyopodidae</taxon>
        <taxon>Blomia</taxon>
    </lineage>
</organism>
<evidence type="ECO:0000256" key="3">
    <source>
        <dbReference type="ARBA" id="ARBA00023015"/>
    </source>
</evidence>
<evidence type="ECO:0000313" key="8">
    <source>
        <dbReference type="EMBL" id="KAJ6225418.1"/>
    </source>
</evidence>
<comment type="similarity">
    <text evidence="2 6">Belongs to the Mediator complex subunit 17 family.</text>
</comment>
<keyword evidence="5 6" id="KW-0539">Nucleus</keyword>
<name>A0A9Q0MHW1_BLOTA</name>
<gene>
    <name evidence="6" type="primary">MED17</name>
    <name evidence="8" type="ORF">RDWZM_003963</name>
</gene>
<accession>A0A9Q0MHW1</accession>
<keyword evidence="9" id="KW-1185">Reference proteome</keyword>
<comment type="caution">
    <text evidence="8">The sequence shown here is derived from an EMBL/GenBank/DDBJ whole genome shotgun (WGS) entry which is preliminary data.</text>
</comment>
<evidence type="ECO:0000256" key="5">
    <source>
        <dbReference type="ARBA" id="ARBA00023242"/>
    </source>
</evidence>
<dbReference type="AlphaFoldDB" id="A0A9Q0MHW1"/>
<feature type="compositionally biased region" description="Polar residues" evidence="7">
    <location>
        <begin position="1"/>
        <end position="19"/>
    </location>
</feature>